<reference evidence="11" key="1">
    <citation type="journal article" date="2019" name="Int. J. Syst. Evol. Microbiol.">
        <title>The Global Catalogue of Microorganisms (GCM) 10K type strain sequencing project: providing services to taxonomists for standard genome sequencing and annotation.</title>
        <authorList>
            <consortium name="The Broad Institute Genomics Platform"/>
            <consortium name="The Broad Institute Genome Sequencing Center for Infectious Disease"/>
            <person name="Wu L."/>
            <person name="Ma J."/>
        </authorList>
    </citation>
    <scope>NUCLEOTIDE SEQUENCE [LARGE SCALE GENOMIC DNA]</scope>
    <source>
        <strain evidence="11">JCM 14370</strain>
    </source>
</reference>
<feature type="region of interest" description="Disordered" evidence="6">
    <location>
        <begin position="198"/>
        <end position="224"/>
    </location>
</feature>
<dbReference type="RefSeq" id="WP_188998525.1">
    <property type="nucleotide sequence ID" value="NZ_BMOD01000001.1"/>
</dbReference>
<dbReference type="PANTHER" id="PTHR43806:SF11">
    <property type="entry name" value="CEREVISIN-RELATED"/>
    <property type="match status" value="1"/>
</dbReference>
<keyword evidence="3 5" id="KW-0378">Hydrolase</keyword>
<sequence>MKKTYVTLGLNATLLSVVLAACGGGGGGPTQGTIKGQVGFFDTSLSLSQQEAAQSLSPDVIPGHFLVKYRNEAGFSKQGLVQVAGKTLHLQRNLALSGVKLLAFDGATRAQTASVLAALRADPNVEYAQPDYMMYPMKTSNDPLLGFQWHYNSIKLQEAWDITTGSNVTVAVADTGILKGHPELAGKLLPGYDFATLTGDTPTGDGDSRDPDPEDTGSNDTTSYHGTHVAGTIAAATNNGAGVAGVSWGAKIVPVRVLGLAGGPLSDIMDGLLWAAGEPVAGVPANANPAQVINMSLGGKAICSDLPAYQALFDKLAAKGIIVVVAAGNSNADASKFSPASCGNVITVGSTGFASDRSTFSNFGTRVDVMAPGGEMAQDLNGDTKPDGVLSLGKDDVKKEFIHTFLQGTSMAAPHVAGVVALMKSVKPNLNYAEAVEILKKTATPLSNEQCRVANGCGAGLINAFKAVQMANSIPVPDFNVLLDVPAITLEAESSASATLHLNLTGGFAQPIDVKIEGVDAKLQATLVNLGSNKFRIDVKALADSAGNYTITVKANSGITTRTEMLSVQVKPTDVNAKGTSVIACAYTGNPAMLCDPNFSRFFDVAASGKVANYQISLSTSRRYIPVAWLDKNGSGKLDGGDFWGFYERNGKLVLVDPGESGIDLPLELFHDIKQLGVESEASISAQKILEQMIQQQAK</sequence>
<dbReference type="InterPro" id="IPR018247">
    <property type="entry name" value="EF_Hand_1_Ca_BS"/>
</dbReference>
<comment type="similarity">
    <text evidence="1 5">Belongs to the peptidase S8 family.</text>
</comment>
<feature type="active site" description="Charge relay system" evidence="5">
    <location>
        <position position="410"/>
    </location>
</feature>
<dbReference type="PROSITE" id="PS51892">
    <property type="entry name" value="SUBTILASE"/>
    <property type="match status" value="1"/>
</dbReference>
<dbReference type="PROSITE" id="PS51257">
    <property type="entry name" value="PROKAR_LIPOPROTEIN"/>
    <property type="match status" value="1"/>
</dbReference>
<evidence type="ECO:0000259" key="9">
    <source>
        <dbReference type="Pfam" id="PF22148"/>
    </source>
</evidence>
<dbReference type="Gene3D" id="3.40.50.200">
    <property type="entry name" value="Peptidase S8/S53 domain"/>
    <property type="match status" value="1"/>
</dbReference>
<dbReference type="PANTHER" id="PTHR43806">
    <property type="entry name" value="PEPTIDASE S8"/>
    <property type="match status" value="1"/>
</dbReference>
<dbReference type="GO" id="GO:0006508">
    <property type="term" value="P:proteolysis"/>
    <property type="evidence" value="ECO:0007669"/>
    <property type="project" value="UniProtKB-KW"/>
</dbReference>
<keyword evidence="7" id="KW-0732">Signal</keyword>
<gene>
    <name evidence="10" type="ORF">GCM10008938_02230</name>
</gene>
<feature type="domain" description="Peptidase S8/S53" evidence="8">
    <location>
        <begin position="165"/>
        <end position="460"/>
    </location>
</feature>
<dbReference type="InterPro" id="IPR054399">
    <property type="entry name" value="Fervidolysin-like_N_prodom"/>
</dbReference>
<evidence type="ECO:0000313" key="10">
    <source>
        <dbReference type="EMBL" id="GGJ19683.1"/>
    </source>
</evidence>
<keyword evidence="11" id="KW-1185">Reference proteome</keyword>
<dbReference type="Pfam" id="PF22148">
    <property type="entry name" value="Fervidolysin_NPro-like"/>
    <property type="match status" value="1"/>
</dbReference>
<dbReference type="Pfam" id="PF00082">
    <property type="entry name" value="Peptidase_S8"/>
    <property type="match status" value="1"/>
</dbReference>
<dbReference type="PROSITE" id="PS00018">
    <property type="entry name" value="EF_HAND_1"/>
    <property type="match status" value="1"/>
</dbReference>
<dbReference type="GO" id="GO:0008233">
    <property type="term" value="F:peptidase activity"/>
    <property type="evidence" value="ECO:0007669"/>
    <property type="project" value="UniProtKB-KW"/>
</dbReference>
<feature type="signal peptide" evidence="7">
    <location>
        <begin position="1"/>
        <end position="20"/>
    </location>
</feature>
<dbReference type="InterPro" id="IPR050131">
    <property type="entry name" value="Peptidase_S8_subtilisin-like"/>
</dbReference>
<feature type="active site" description="Charge relay system" evidence="5">
    <location>
        <position position="174"/>
    </location>
</feature>
<dbReference type="PRINTS" id="PR00723">
    <property type="entry name" value="SUBTILISIN"/>
</dbReference>
<comment type="caution">
    <text evidence="10">The sequence shown here is derived from an EMBL/GenBank/DDBJ whole genome shotgun (WGS) entry which is preliminary data.</text>
</comment>
<dbReference type="Proteomes" id="UP000632222">
    <property type="component" value="Unassembled WGS sequence"/>
</dbReference>
<evidence type="ECO:0000259" key="8">
    <source>
        <dbReference type="Pfam" id="PF00082"/>
    </source>
</evidence>
<proteinExistence type="inferred from homology"/>
<dbReference type="PROSITE" id="PS00137">
    <property type="entry name" value="SUBTILASE_HIS"/>
    <property type="match status" value="1"/>
</dbReference>
<dbReference type="EMBL" id="BMOD01000001">
    <property type="protein sequence ID" value="GGJ19683.1"/>
    <property type="molecule type" value="Genomic_DNA"/>
</dbReference>
<evidence type="ECO:0000256" key="2">
    <source>
        <dbReference type="ARBA" id="ARBA00022670"/>
    </source>
</evidence>
<protein>
    <submittedName>
        <fullName evidence="10">Serine protease</fullName>
    </submittedName>
</protein>
<dbReference type="InterPro" id="IPR034176">
    <property type="entry name" value="Peptidases_S8_13"/>
</dbReference>
<dbReference type="PROSITE" id="PS00138">
    <property type="entry name" value="SUBTILASE_SER"/>
    <property type="match status" value="1"/>
</dbReference>
<evidence type="ECO:0000256" key="7">
    <source>
        <dbReference type="SAM" id="SignalP"/>
    </source>
</evidence>
<dbReference type="CDD" id="cd07496">
    <property type="entry name" value="Peptidases_S8_13"/>
    <property type="match status" value="1"/>
</dbReference>
<evidence type="ECO:0000256" key="6">
    <source>
        <dbReference type="SAM" id="MobiDB-lite"/>
    </source>
</evidence>
<dbReference type="InterPro" id="IPR000209">
    <property type="entry name" value="Peptidase_S8/S53_dom"/>
</dbReference>
<evidence type="ECO:0000313" key="11">
    <source>
        <dbReference type="Proteomes" id="UP000632222"/>
    </source>
</evidence>
<dbReference type="InterPro" id="IPR015500">
    <property type="entry name" value="Peptidase_S8_subtilisin-rel"/>
</dbReference>
<organism evidence="10 11">
    <name type="scientific">Deinococcus roseus</name>
    <dbReference type="NCBI Taxonomy" id="392414"/>
    <lineage>
        <taxon>Bacteria</taxon>
        <taxon>Thermotogati</taxon>
        <taxon>Deinococcota</taxon>
        <taxon>Deinococci</taxon>
        <taxon>Deinococcales</taxon>
        <taxon>Deinococcaceae</taxon>
        <taxon>Deinococcus</taxon>
    </lineage>
</organism>
<evidence type="ECO:0000256" key="4">
    <source>
        <dbReference type="ARBA" id="ARBA00022825"/>
    </source>
</evidence>
<name>A0ABQ2CTV0_9DEIO</name>
<dbReference type="InterPro" id="IPR023828">
    <property type="entry name" value="Peptidase_S8_Ser-AS"/>
</dbReference>
<feature type="domain" description="Fervidolysin-like N-terminal prodomain" evidence="9">
    <location>
        <begin position="51"/>
        <end position="130"/>
    </location>
</feature>
<evidence type="ECO:0000256" key="5">
    <source>
        <dbReference type="PROSITE-ProRule" id="PRU01240"/>
    </source>
</evidence>
<keyword evidence="2 5" id="KW-0645">Protease</keyword>
<feature type="chain" id="PRO_5046927818" evidence="7">
    <location>
        <begin position="21"/>
        <end position="699"/>
    </location>
</feature>
<dbReference type="InterPro" id="IPR022398">
    <property type="entry name" value="Peptidase_S8_His-AS"/>
</dbReference>
<keyword evidence="4 5" id="KW-0720">Serine protease</keyword>
<dbReference type="SUPFAM" id="SSF52743">
    <property type="entry name" value="Subtilisin-like"/>
    <property type="match status" value="1"/>
</dbReference>
<accession>A0ABQ2CTV0</accession>
<dbReference type="InterPro" id="IPR036852">
    <property type="entry name" value="Peptidase_S8/S53_dom_sf"/>
</dbReference>
<feature type="active site" description="Charge relay system" evidence="5">
    <location>
        <position position="225"/>
    </location>
</feature>
<evidence type="ECO:0000256" key="3">
    <source>
        <dbReference type="ARBA" id="ARBA00022801"/>
    </source>
</evidence>
<evidence type="ECO:0000256" key="1">
    <source>
        <dbReference type="ARBA" id="ARBA00011073"/>
    </source>
</evidence>